<accession>A0AAD2HCN4</accession>
<feature type="compositionally biased region" description="Low complexity" evidence="1">
    <location>
        <begin position="39"/>
        <end position="53"/>
    </location>
</feature>
<feature type="region of interest" description="Disordered" evidence="1">
    <location>
        <begin position="26"/>
        <end position="85"/>
    </location>
</feature>
<feature type="compositionally biased region" description="Polar residues" evidence="1">
    <location>
        <begin position="390"/>
        <end position="399"/>
    </location>
</feature>
<protein>
    <submittedName>
        <fullName evidence="2">Uncharacterized protein</fullName>
    </submittedName>
</protein>
<feature type="compositionally biased region" description="Polar residues" evidence="1">
    <location>
        <begin position="369"/>
        <end position="380"/>
    </location>
</feature>
<gene>
    <name evidence="2" type="ORF">MYCIT1_LOCUS20002</name>
</gene>
<evidence type="ECO:0000313" key="2">
    <source>
        <dbReference type="EMBL" id="CAK5273471.1"/>
    </source>
</evidence>
<feature type="region of interest" description="Disordered" evidence="1">
    <location>
        <begin position="369"/>
        <end position="406"/>
    </location>
</feature>
<proteinExistence type="predicted"/>
<feature type="compositionally biased region" description="Basic and acidic residues" evidence="1">
    <location>
        <begin position="457"/>
        <end position="474"/>
    </location>
</feature>
<dbReference type="AlphaFoldDB" id="A0AAD2HCN4"/>
<feature type="compositionally biased region" description="Pro residues" evidence="1">
    <location>
        <begin position="609"/>
        <end position="622"/>
    </location>
</feature>
<feature type="region of interest" description="Disordered" evidence="1">
    <location>
        <begin position="445"/>
        <end position="522"/>
    </location>
</feature>
<organism evidence="2 3">
    <name type="scientific">Mycena citricolor</name>
    <dbReference type="NCBI Taxonomy" id="2018698"/>
    <lineage>
        <taxon>Eukaryota</taxon>
        <taxon>Fungi</taxon>
        <taxon>Dikarya</taxon>
        <taxon>Basidiomycota</taxon>
        <taxon>Agaricomycotina</taxon>
        <taxon>Agaricomycetes</taxon>
        <taxon>Agaricomycetidae</taxon>
        <taxon>Agaricales</taxon>
        <taxon>Marasmiineae</taxon>
        <taxon>Mycenaceae</taxon>
        <taxon>Mycena</taxon>
    </lineage>
</organism>
<feature type="region of interest" description="Disordered" evidence="1">
    <location>
        <begin position="543"/>
        <end position="656"/>
    </location>
</feature>
<feature type="compositionally biased region" description="Basic and acidic residues" evidence="1">
    <location>
        <begin position="484"/>
        <end position="496"/>
    </location>
</feature>
<keyword evidence="3" id="KW-1185">Reference proteome</keyword>
<dbReference type="EMBL" id="CAVNYO010000397">
    <property type="protein sequence ID" value="CAK5273471.1"/>
    <property type="molecule type" value="Genomic_DNA"/>
</dbReference>
<feature type="region of interest" description="Disordered" evidence="1">
    <location>
        <begin position="210"/>
        <end position="235"/>
    </location>
</feature>
<feature type="compositionally biased region" description="Basic and acidic residues" evidence="1">
    <location>
        <begin position="127"/>
        <end position="150"/>
    </location>
</feature>
<feature type="compositionally biased region" description="Polar residues" evidence="1">
    <location>
        <begin position="299"/>
        <end position="308"/>
    </location>
</feature>
<feature type="compositionally biased region" description="Basic and acidic residues" evidence="1">
    <location>
        <begin position="223"/>
        <end position="234"/>
    </location>
</feature>
<feature type="compositionally biased region" description="Low complexity" evidence="1">
    <location>
        <begin position="507"/>
        <end position="520"/>
    </location>
</feature>
<reference evidence="2" key="1">
    <citation type="submission" date="2023-11" db="EMBL/GenBank/DDBJ databases">
        <authorList>
            <person name="De Vega J J."/>
            <person name="De Vega J J."/>
        </authorList>
    </citation>
    <scope>NUCLEOTIDE SEQUENCE</scope>
</reference>
<name>A0AAD2HCN4_9AGAR</name>
<feature type="region of interest" description="Disordered" evidence="1">
    <location>
        <begin position="285"/>
        <end position="310"/>
    </location>
</feature>
<evidence type="ECO:0000313" key="3">
    <source>
        <dbReference type="Proteomes" id="UP001295794"/>
    </source>
</evidence>
<evidence type="ECO:0000256" key="1">
    <source>
        <dbReference type="SAM" id="MobiDB-lite"/>
    </source>
</evidence>
<feature type="compositionally biased region" description="Basic residues" evidence="1">
    <location>
        <begin position="564"/>
        <end position="578"/>
    </location>
</feature>
<dbReference type="Proteomes" id="UP001295794">
    <property type="component" value="Unassembled WGS sequence"/>
</dbReference>
<feature type="region of interest" description="Disordered" evidence="1">
    <location>
        <begin position="118"/>
        <end position="165"/>
    </location>
</feature>
<feature type="compositionally biased region" description="Basic and acidic residues" evidence="1">
    <location>
        <begin position="287"/>
        <end position="298"/>
    </location>
</feature>
<sequence length="692" mass="75389">MPDDSSGSPQPPPQTSKLVVHDVRRISHASHDSTRSWVLTQQQQQQQQLQQQTGDPEAVGPRPRPVSQGSRPLPTPPLRTYSGAAQRLTVDDEIEGEHMWVKLPEAAQAGYGFGYGPEVGPGINAKAQKEMERAREREKKSRNNKDRAEQKAQAPEKGAGTTSFVGGFVSGLRRLPRTFVRNRARRGTIGTETTTAATLPQYASNPPTPIVPPAFNNSQHRSRNSEDARMRESPRAQFPSFRVVPPEGDALGEQAQVVHDLDALEAGTPAAMPGGLELAPDPMPSTADDHAYHRERSHPPTTRTNTHPDTLPAHVPSIVLSRAPSASVVTRLPLDAAAAAALPPQADDEPVSINARPRPTEDYRRMSTHISHPQSGTTVDSAAYGERSSQDFSSDTPSFSAELREQRQRQGGNAWIRFFGKLHAMPWVVGEEERITVDWKPKKLKPKSVPENSWYRPVEEREEREKQEAEEKALRRERRARARERRERTLREHGTQDDDENERTTGSPISSHSHSPQQAPYYPPNPYPYPYYPMAYMPAYPPTPPITPPSPGRRRAASPGAGKSKPRGSKRRRPRSHPHLGPANPQSGHPFPPAWMPVSPTPLYVIQATPPPTQTGSPPPPPLHDEPRPGSGAGSGSGAVAAGAQAGHGGGTPVLTPMLVQHMHVPPGGSPVFLAGNAGGPGYAYAWTPPPG</sequence>
<comment type="caution">
    <text evidence="2">The sequence shown here is derived from an EMBL/GenBank/DDBJ whole genome shotgun (WGS) entry which is preliminary data.</text>
</comment>